<name>A0ACB9ZQQ3_CATRO</name>
<protein>
    <submittedName>
        <fullName evidence="1">Uncharacterized protein</fullName>
    </submittedName>
</protein>
<proteinExistence type="predicted"/>
<reference evidence="2" key="1">
    <citation type="journal article" date="2023" name="Nat. Plants">
        <title>Single-cell RNA sequencing provides a high-resolution roadmap for understanding the multicellular compartmentation of specialized metabolism.</title>
        <authorList>
            <person name="Sun S."/>
            <person name="Shen X."/>
            <person name="Li Y."/>
            <person name="Li Y."/>
            <person name="Wang S."/>
            <person name="Li R."/>
            <person name="Zhang H."/>
            <person name="Shen G."/>
            <person name="Guo B."/>
            <person name="Wei J."/>
            <person name="Xu J."/>
            <person name="St-Pierre B."/>
            <person name="Chen S."/>
            <person name="Sun C."/>
        </authorList>
    </citation>
    <scope>NUCLEOTIDE SEQUENCE [LARGE SCALE GENOMIC DNA]</scope>
</reference>
<evidence type="ECO:0000313" key="1">
    <source>
        <dbReference type="EMBL" id="KAI5649704.1"/>
    </source>
</evidence>
<dbReference type="EMBL" id="CM044708">
    <property type="protein sequence ID" value="KAI5649704.1"/>
    <property type="molecule type" value="Genomic_DNA"/>
</dbReference>
<keyword evidence="2" id="KW-1185">Reference proteome</keyword>
<dbReference type="Proteomes" id="UP001060085">
    <property type="component" value="Linkage Group LG08"/>
</dbReference>
<comment type="caution">
    <text evidence="1">The sequence shown here is derived from an EMBL/GenBank/DDBJ whole genome shotgun (WGS) entry which is preliminary data.</text>
</comment>
<gene>
    <name evidence="1" type="ORF">M9H77_35709</name>
</gene>
<evidence type="ECO:0000313" key="2">
    <source>
        <dbReference type="Proteomes" id="UP001060085"/>
    </source>
</evidence>
<sequence length="187" mass="20919">MYPKVKVRGQQEYDDQYDFESRSLHSLKALECLSLDDLSSPDDSPRSVVRIPRLDSSKSASPSVSVHKGATRSSKQEGLEEKTTNIRASPVLRPRAVLSSPDNDGKIRSKNKRREELLPGFKNNNHCQNRHIQCKVIPKPLAADVSPPPRRDQLKPAAHTKLDPPAARQRKVSFDPSLQVSLRNGKP</sequence>
<accession>A0ACB9ZQQ3</accession>
<organism evidence="1 2">
    <name type="scientific">Catharanthus roseus</name>
    <name type="common">Madagascar periwinkle</name>
    <name type="synonym">Vinca rosea</name>
    <dbReference type="NCBI Taxonomy" id="4058"/>
    <lineage>
        <taxon>Eukaryota</taxon>
        <taxon>Viridiplantae</taxon>
        <taxon>Streptophyta</taxon>
        <taxon>Embryophyta</taxon>
        <taxon>Tracheophyta</taxon>
        <taxon>Spermatophyta</taxon>
        <taxon>Magnoliopsida</taxon>
        <taxon>eudicotyledons</taxon>
        <taxon>Gunneridae</taxon>
        <taxon>Pentapetalae</taxon>
        <taxon>asterids</taxon>
        <taxon>lamiids</taxon>
        <taxon>Gentianales</taxon>
        <taxon>Apocynaceae</taxon>
        <taxon>Rauvolfioideae</taxon>
        <taxon>Vinceae</taxon>
        <taxon>Catharanthinae</taxon>
        <taxon>Catharanthus</taxon>
    </lineage>
</organism>